<dbReference type="InterPro" id="IPR047957">
    <property type="entry name" value="ABC_AprD-like_6TM"/>
</dbReference>
<dbReference type="InterPro" id="IPR003439">
    <property type="entry name" value="ABC_transporter-like_ATP-bd"/>
</dbReference>
<dbReference type="InterPro" id="IPR039421">
    <property type="entry name" value="Type_1_exporter"/>
</dbReference>
<dbReference type="Proteomes" id="UP000321126">
    <property type="component" value="Unassembled WGS sequence"/>
</dbReference>
<dbReference type="InterPro" id="IPR003593">
    <property type="entry name" value="AAA+_ATPase"/>
</dbReference>
<dbReference type="EMBL" id="VOUQ01000012">
    <property type="protein sequence ID" value="TXE29485.1"/>
    <property type="molecule type" value="Genomic_DNA"/>
</dbReference>
<dbReference type="InterPro" id="IPR011527">
    <property type="entry name" value="ABC1_TM_dom"/>
</dbReference>
<dbReference type="Gene3D" id="1.20.1560.10">
    <property type="entry name" value="ABC transporter type 1, transmembrane domain"/>
    <property type="match status" value="1"/>
</dbReference>
<evidence type="ECO:0000256" key="1">
    <source>
        <dbReference type="ARBA" id="ARBA00004651"/>
    </source>
</evidence>
<dbReference type="GO" id="GO:0005524">
    <property type="term" value="F:ATP binding"/>
    <property type="evidence" value="ECO:0007669"/>
    <property type="project" value="UniProtKB-KW"/>
</dbReference>
<dbReference type="GO" id="GO:0016887">
    <property type="term" value="F:ATP hydrolysis activity"/>
    <property type="evidence" value="ECO:0007669"/>
    <property type="project" value="InterPro"/>
</dbReference>
<evidence type="ECO:0000256" key="5">
    <source>
        <dbReference type="ARBA" id="ARBA00022741"/>
    </source>
</evidence>
<dbReference type="PROSITE" id="PS00211">
    <property type="entry name" value="ABC_TRANSPORTER_1"/>
    <property type="match status" value="1"/>
</dbReference>
<sequence length="594" mass="63314">MKNAVRRGEVMSVLAAYRRGFWGIALFTAVINLLMLAPALYMLQVYDRVLPSGNRMTLAMLTLMVVGLYLFMGLLEWVRSQVVIRLGAQMDMRLNQRVYDAAFETNLKTGNPLAGQALNDLTNLRQFATGNALFAFFDAPWFPVYLLVVFLLHPWLGALASAGVIVLVLLAWLNQRVSQAPLAEAGRVALSATQQANGNLRNAEAIAAMGMLTDLRLRWLRQHQQFLLLQNRASEKIAAVTAWSKTVRLALQSLMLGCGALLAVSGDITPGMMIAGSILIGRVLGPIDQLIGAWKQWSSARQSLQRLEVMLAANPPRIPSLPLPAPGGALTVSQLTASAPGGTAPVLHGVSFRLEAGEVLGVIGASGSGKTLLMRQLVGALTPISGDVRLDGADIQQWDKQQLGPHIGYLPQDIQLFAGTLTDNIARFGQVDAEKVVAAAALAGVHQLILHLPKGYETELGEGGSGLSGGQRQRVALARALYGSPALVVLDEPNANLDREGEEALQRAIEALKARGTTIVLVTHKPAILATTDKLLVLTAGQVQHFGPSDAILKKLPGFAPAAAAAPANTGRSNGGFNVNYANFAKTASGERKV</sequence>
<dbReference type="PANTHER" id="PTHR24221">
    <property type="entry name" value="ATP-BINDING CASSETTE SUB-FAMILY B"/>
    <property type="match status" value="1"/>
</dbReference>
<dbReference type="SUPFAM" id="SSF90123">
    <property type="entry name" value="ABC transporter transmembrane region"/>
    <property type="match status" value="1"/>
</dbReference>
<dbReference type="SUPFAM" id="SSF52540">
    <property type="entry name" value="P-loop containing nucleoside triphosphate hydrolases"/>
    <property type="match status" value="1"/>
</dbReference>
<keyword evidence="6" id="KW-0067">ATP-binding</keyword>
<dbReference type="GO" id="GO:0005886">
    <property type="term" value="C:plasma membrane"/>
    <property type="evidence" value="ECO:0007669"/>
    <property type="project" value="UniProtKB-SubCell"/>
</dbReference>
<dbReference type="CDD" id="cd18586">
    <property type="entry name" value="ABC_6TM_PrtD_like"/>
    <property type="match status" value="1"/>
</dbReference>
<dbReference type="GO" id="GO:0140359">
    <property type="term" value="F:ABC-type transporter activity"/>
    <property type="evidence" value="ECO:0007669"/>
    <property type="project" value="InterPro"/>
</dbReference>
<evidence type="ECO:0000256" key="4">
    <source>
        <dbReference type="ARBA" id="ARBA00022692"/>
    </source>
</evidence>
<dbReference type="SMART" id="SM00382">
    <property type="entry name" value="AAA"/>
    <property type="match status" value="1"/>
</dbReference>
<gene>
    <name evidence="9" type="ORF">FOT62_19590</name>
</gene>
<evidence type="ECO:0000313" key="10">
    <source>
        <dbReference type="Proteomes" id="UP000321126"/>
    </source>
</evidence>
<evidence type="ECO:0000313" key="9">
    <source>
        <dbReference type="EMBL" id="TXE29485.1"/>
    </source>
</evidence>
<evidence type="ECO:0000256" key="3">
    <source>
        <dbReference type="ARBA" id="ARBA00022475"/>
    </source>
</evidence>
<dbReference type="GO" id="GO:0034040">
    <property type="term" value="F:ATPase-coupled lipid transmembrane transporter activity"/>
    <property type="evidence" value="ECO:0007669"/>
    <property type="project" value="TreeGrafter"/>
</dbReference>
<dbReference type="InterPro" id="IPR036640">
    <property type="entry name" value="ABC1_TM_sf"/>
</dbReference>
<dbReference type="InterPro" id="IPR010128">
    <property type="entry name" value="ATPase_T1SS_PrtD-like"/>
</dbReference>
<dbReference type="FunFam" id="1.20.1560.10:FF:000109">
    <property type="entry name" value="Alkaline protease secretion ATP-binding protein aprD"/>
    <property type="match status" value="1"/>
</dbReference>
<keyword evidence="2" id="KW-0813">Transport</keyword>
<comment type="caution">
    <text evidence="9">The sequence shown here is derived from an EMBL/GenBank/DDBJ whole genome shotgun (WGS) entry which is preliminary data.</text>
</comment>
<keyword evidence="7" id="KW-1133">Transmembrane helix</keyword>
<comment type="subcellular location">
    <subcellularLocation>
        <location evidence="1">Cell membrane</location>
        <topology evidence="1">Multi-pass membrane protein</topology>
    </subcellularLocation>
</comment>
<reference evidence="9 10" key="1">
    <citation type="submission" date="2019-07" db="EMBL/GenBank/DDBJ databases">
        <title>Serratia strains were isolated from fresh produce.</title>
        <authorList>
            <person name="Cho G.-S."/>
            <person name="Stein M."/>
            <person name="Lee W."/>
            <person name="Suh S.H."/>
            <person name="Franz C.M.A.P."/>
        </authorList>
    </citation>
    <scope>NUCLEOTIDE SEQUENCE [LARGE SCALE GENOMIC DNA]</scope>
    <source>
        <strain evidence="9 10">S16</strain>
    </source>
</reference>
<keyword evidence="3" id="KW-1003">Cell membrane</keyword>
<dbReference type="PROSITE" id="PS50893">
    <property type="entry name" value="ABC_TRANSPORTER_2"/>
    <property type="match status" value="1"/>
</dbReference>
<dbReference type="InterPro" id="IPR017871">
    <property type="entry name" value="ABC_transporter-like_CS"/>
</dbReference>
<evidence type="ECO:0000256" key="2">
    <source>
        <dbReference type="ARBA" id="ARBA00022448"/>
    </source>
</evidence>
<accession>A0A3E2EPM5</accession>
<dbReference type="PANTHER" id="PTHR24221:SF248">
    <property type="entry name" value="ABC TRANSPORTER TRANSMEMBRANE REGION"/>
    <property type="match status" value="1"/>
</dbReference>
<dbReference type="AlphaFoldDB" id="A0A3E2EPM5"/>
<keyword evidence="8" id="KW-0472">Membrane</keyword>
<dbReference type="PROSITE" id="PS50929">
    <property type="entry name" value="ABC_TM1F"/>
    <property type="match status" value="1"/>
</dbReference>
<organism evidence="9 10">
    <name type="scientific">Serratia marcescens</name>
    <dbReference type="NCBI Taxonomy" id="615"/>
    <lineage>
        <taxon>Bacteria</taxon>
        <taxon>Pseudomonadati</taxon>
        <taxon>Pseudomonadota</taxon>
        <taxon>Gammaproteobacteria</taxon>
        <taxon>Enterobacterales</taxon>
        <taxon>Yersiniaceae</taxon>
        <taxon>Serratia</taxon>
    </lineage>
</organism>
<dbReference type="Pfam" id="PF00664">
    <property type="entry name" value="ABC_membrane"/>
    <property type="match status" value="1"/>
</dbReference>
<evidence type="ECO:0000256" key="6">
    <source>
        <dbReference type="ARBA" id="ARBA00022840"/>
    </source>
</evidence>
<dbReference type="RefSeq" id="WP_033634212.1">
    <property type="nucleotide sequence ID" value="NZ_AP019009.1"/>
</dbReference>
<protein>
    <submittedName>
        <fullName evidence="9">Type I secretion system permease/ATPase</fullName>
    </submittedName>
</protein>
<evidence type="ECO:0000256" key="8">
    <source>
        <dbReference type="ARBA" id="ARBA00023136"/>
    </source>
</evidence>
<proteinExistence type="predicted"/>
<evidence type="ECO:0000256" key="7">
    <source>
        <dbReference type="ARBA" id="ARBA00022989"/>
    </source>
</evidence>
<keyword evidence="4" id="KW-0812">Transmembrane</keyword>
<dbReference type="InterPro" id="IPR027417">
    <property type="entry name" value="P-loop_NTPase"/>
</dbReference>
<dbReference type="Pfam" id="PF00005">
    <property type="entry name" value="ABC_tran"/>
    <property type="match status" value="1"/>
</dbReference>
<keyword evidence="5" id="KW-0547">Nucleotide-binding</keyword>
<dbReference type="GO" id="GO:0030253">
    <property type="term" value="P:protein secretion by the type I secretion system"/>
    <property type="evidence" value="ECO:0007669"/>
    <property type="project" value="InterPro"/>
</dbReference>
<name>A0A3E2EPM5_SERMA</name>
<dbReference type="GO" id="GO:0030256">
    <property type="term" value="C:type I protein secretion system complex"/>
    <property type="evidence" value="ECO:0007669"/>
    <property type="project" value="InterPro"/>
</dbReference>
<dbReference type="Gene3D" id="3.40.50.300">
    <property type="entry name" value="P-loop containing nucleotide triphosphate hydrolases"/>
    <property type="match status" value="1"/>
</dbReference>
<dbReference type="NCBIfam" id="TIGR01842">
    <property type="entry name" value="type_I_sec_PrtD"/>
    <property type="match status" value="1"/>
</dbReference>
<dbReference type="FunFam" id="3.40.50.300:FF:001444">
    <property type="entry name" value="ABC transporter ATP-binding protein"/>
    <property type="match status" value="1"/>
</dbReference>